<dbReference type="PANTHER" id="PTHR10334">
    <property type="entry name" value="CYSTEINE-RICH SECRETORY PROTEIN-RELATED"/>
    <property type="match status" value="1"/>
</dbReference>
<feature type="compositionally biased region" description="Polar residues" evidence="5">
    <location>
        <begin position="241"/>
        <end position="258"/>
    </location>
</feature>
<dbReference type="SMR" id="B4MEP1"/>
<dbReference type="KEGG" id="dvi:6636063"/>
<dbReference type="AlphaFoldDB" id="B4MEP1"/>
<sequence length="270" mass="28887">METARTKGSSNWLMIQAIAMLGLLTAGSLATDYCQIESCSGEKHIACGNDGSFANSCPAGAKLLAVDNAAQKAVVVAHNDLRQQWASGQGRVRVSACQMATISWDPELARLAELNVKQCQMEHDDCHNTKIYKNSGQNLYIVGTTGSGESDAADILRNAVADWATEAEHINADQLAEYPDNYNGPTIGHFTVMVNERNVAVGCAISNYLDDGFNTYLVACNYAATNFIGSPIYKSCSQPAESCKSGTNPKNSALCSSSEDVDYNFDDPSA</sequence>
<dbReference type="InterPro" id="IPR034763">
    <property type="entry name" value="P14a_insect"/>
</dbReference>
<evidence type="ECO:0000256" key="3">
    <source>
        <dbReference type="ARBA" id="ARBA00022525"/>
    </source>
</evidence>
<name>B4MEP1_DROVI</name>
<dbReference type="InterPro" id="IPR014044">
    <property type="entry name" value="CAP_dom"/>
</dbReference>
<gene>
    <name evidence="8" type="primary">Dvir\GJ14736</name>
    <name evidence="8" type="ORF">Dvir_GJ14736</name>
</gene>
<evidence type="ECO:0000313" key="8">
    <source>
        <dbReference type="EMBL" id="EDW63016.1"/>
    </source>
</evidence>
<evidence type="ECO:0000259" key="7">
    <source>
        <dbReference type="SMART" id="SM00198"/>
    </source>
</evidence>
<dbReference type="GO" id="GO:0005576">
    <property type="term" value="C:extracellular region"/>
    <property type="evidence" value="ECO:0007669"/>
    <property type="project" value="UniProtKB-SubCell"/>
</dbReference>
<evidence type="ECO:0000256" key="2">
    <source>
        <dbReference type="ARBA" id="ARBA00009923"/>
    </source>
</evidence>
<dbReference type="InParanoid" id="B4MEP1"/>
<proteinExistence type="inferred from homology"/>
<comment type="subcellular location">
    <subcellularLocation>
        <location evidence="1">Secreted</location>
    </subcellularLocation>
</comment>
<feature type="domain" description="SCP" evidence="7">
    <location>
        <begin position="69"/>
        <end position="229"/>
    </location>
</feature>
<evidence type="ECO:0000313" key="9">
    <source>
        <dbReference type="Proteomes" id="UP000008792"/>
    </source>
</evidence>
<feature type="compositionally biased region" description="Acidic residues" evidence="5">
    <location>
        <begin position="259"/>
        <end position="270"/>
    </location>
</feature>
<dbReference type="OrthoDB" id="414826at2759"/>
<evidence type="ECO:0000256" key="1">
    <source>
        <dbReference type="ARBA" id="ARBA00004613"/>
    </source>
</evidence>
<dbReference type="HOGENOM" id="CLU_035730_7_0_1"/>
<organism evidence="8 9">
    <name type="scientific">Drosophila virilis</name>
    <name type="common">Fruit fly</name>
    <dbReference type="NCBI Taxonomy" id="7244"/>
    <lineage>
        <taxon>Eukaryota</taxon>
        <taxon>Metazoa</taxon>
        <taxon>Ecdysozoa</taxon>
        <taxon>Arthropoda</taxon>
        <taxon>Hexapoda</taxon>
        <taxon>Insecta</taxon>
        <taxon>Pterygota</taxon>
        <taxon>Neoptera</taxon>
        <taxon>Endopterygota</taxon>
        <taxon>Diptera</taxon>
        <taxon>Brachycera</taxon>
        <taxon>Muscomorpha</taxon>
        <taxon>Ephydroidea</taxon>
        <taxon>Drosophilidae</taxon>
        <taxon>Drosophila</taxon>
    </lineage>
</organism>
<keyword evidence="9" id="KW-1185">Reference proteome</keyword>
<dbReference type="Proteomes" id="UP000008792">
    <property type="component" value="Unassembled WGS sequence"/>
</dbReference>
<protein>
    <recommendedName>
        <fullName evidence="7">SCP domain-containing protein</fullName>
    </recommendedName>
</protein>
<dbReference type="EMBL" id="CH940664">
    <property type="protein sequence ID" value="EDW63016.1"/>
    <property type="molecule type" value="Genomic_DNA"/>
</dbReference>
<feature type="chain" id="PRO_5002815033" description="SCP domain-containing protein" evidence="6">
    <location>
        <begin position="31"/>
        <end position="270"/>
    </location>
</feature>
<comment type="similarity">
    <text evidence="2">Belongs to the CRISP family.</text>
</comment>
<accession>B4MEP1</accession>
<dbReference type="SMART" id="SM00198">
    <property type="entry name" value="SCP"/>
    <property type="match status" value="1"/>
</dbReference>
<evidence type="ECO:0000256" key="6">
    <source>
        <dbReference type="SAM" id="SignalP"/>
    </source>
</evidence>
<dbReference type="OMA" id="NTYLVAC"/>
<dbReference type="InterPro" id="IPR001283">
    <property type="entry name" value="CRISP-related"/>
</dbReference>
<feature type="signal peptide" evidence="6">
    <location>
        <begin position="1"/>
        <end position="30"/>
    </location>
</feature>
<reference evidence="8 9" key="1">
    <citation type="journal article" date="2007" name="Nature">
        <title>Evolution of genes and genomes on the Drosophila phylogeny.</title>
        <authorList>
            <consortium name="Drosophila 12 Genomes Consortium"/>
            <person name="Clark A.G."/>
            <person name="Eisen M.B."/>
            <person name="Smith D.R."/>
            <person name="Bergman C.M."/>
            <person name="Oliver B."/>
            <person name="Markow T.A."/>
            <person name="Kaufman T.C."/>
            <person name="Kellis M."/>
            <person name="Gelbart W."/>
            <person name="Iyer V.N."/>
            <person name="Pollard D.A."/>
            <person name="Sackton T.B."/>
            <person name="Larracuente A.M."/>
            <person name="Singh N.D."/>
            <person name="Abad J.P."/>
            <person name="Abt D.N."/>
            <person name="Adryan B."/>
            <person name="Aguade M."/>
            <person name="Akashi H."/>
            <person name="Anderson W.W."/>
            <person name="Aquadro C.F."/>
            <person name="Ardell D.H."/>
            <person name="Arguello R."/>
            <person name="Artieri C.G."/>
            <person name="Barbash D.A."/>
            <person name="Barker D."/>
            <person name="Barsanti P."/>
            <person name="Batterham P."/>
            <person name="Batzoglou S."/>
            <person name="Begun D."/>
            <person name="Bhutkar A."/>
            <person name="Blanco E."/>
            <person name="Bosak S.A."/>
            <person name="Bradley R.K."/>
            <person name="Brand A.D."/>
            <person name="Brent M.R."/>
            <person name="Brooks A.N."/>
            <person name="Brown R.H."/>
            <person name="Butlin R.K."/>
            <person name="Caggese C."/>
            <person name="Calvi B.R."/>
            <person name="Bernardo de Carvalho A."/>
            <person name="Caspi A."/>
            <person name="Castrezana S."/>
            <person name="Celniker S.E."/>
            <person name="Chang J.L."/>
            <person name="Chapple C."/>
            <person name="Chatterji S."/>
            <person name="Chinwalla A."/>
            <person name="Civetta A."/>
            <person name="Clifton S.W."/>
            <person name="Comeron J.M."/>
            <person name="Costello J.C."/>
            <person name="Coyne J.A."/>
            <person name="Daub J."/>
            <person name="David R.G."/>
            <person name="Delcher A.L."/>
            <person name="Delehaunty K."/>
            <person name="Do C.B."/>
            <person name="Ebling H."/>
            <person name="Edwards K."/>
            <person name="Eickbush T."/>
            <person name="Evans J.D."/>
            <person name="Filipski A."/>
            <person name="Findeiss S."/>
            <person name="Freyhult E."/>
            <person name="Fulton L."/>
            <person name="Fulton R."/>
            <person name="Garcia A.C."/>
            <person name="Gardiner A."/>
            <person name="Garfield D.A."/>
            <person name="Garvin B.E."/>
            <person name="Gibson G."/>
            <person name="Gilbert D."/>
            <person name="Gnerre S."/>
            <person name="Godfrey J."/>
            <person name="Good R."/>
            <person name="Gotea V."/>
            <person name="Gravely B."/>
            <person name="Greenberg A.J."/>
            <person name="Griffiths-Jones S."/>
            <person name="Gross S."/>
            <person name="Guigo R."/>
            <person name="Gustafson E.A."/>
            <person name="Haerty W."/>
            <person name="Hahn M.W."/>
            <person name="Halligan D.L."/>
            <person name="Halpern A.L."/>
            <person name="Halter G.M."/>
            <person name="Han M.V."/>
            <person name="Heger A."/>
            <person name="Hillier L."/>
            <person name="Hinrichs A.S."/>
            <person name="Holmes I."/>
            <person name="Hoskins R.A."/>
            <person name="Hubisz M.J."/>
            <person name="Hultmark D."/>
            <person name="Huntley M.A."/>
            <person name="Jaffe D.B."/>
            <person name="Jagadeeshan S."/>
            <person name="Jeck W.R."/>
            <person name="Johnson J."/>
            <person name="Jones C.D."/>
            <person name="Jordan W.C."/>
            <person name="Karpen G.H."/>
            <person name="Kataoka E."/>
            <person name="Keightley P.D."/>
            <person name="Kheradpour P."/>
            <person name="Kirkness E.F."/>
            <person name="Koerich L.B."/>
            <person name="Kristiansen K."/>
            <person name="Kudrna D."/>
            <person name="Kulathinal R.J."/>
            <person name="Kumar S."/>
            <person name="Kwok R."/>
            <person name="Lander E."/>
            <person name="Langley C.H."/>
            <person name="Lapoint R."/>
            <person name="Lazzaro B.P."/>
            <person name="Lee S.J."/>
            <person name="Levesque L."/>
            <person name="Li R."/>
            <person name="Lin C.F."/>
            <person name="Lin M.F."/>
            <person name="Lindblad-Toh K."/>
            <person name="Llopart A."/>
            <person name="Long M."/>
            <person name="Low L."/>
            <person name="Lozovsky E."/>
            <person name="Lu J."/>
            <person name="Luo M."/>
            <person name="Machado C.A."/>
            <person name="Makalowski W."/>
            <person name="Marzo M."/>
            <person name="Matsuda M."/>
            <person name="Matzkin L."/>
            <person name="McAllister B."/>
            <person name="McBride C.S."/>
            <person name="McKernan B."/>
            <person name="McKernan K."/>
            <person name="Mendez-Lago M."/>
            <person name="Minx P."/>
            <person name="Mollenhauer M.U."/>
            <person name="Montooth K."/>
            <person name="Mount S.M."/>
            <person name="Mu X."/>
            <person name="Myers E."/>
            <person name="Negre B."/>
            <person name="Newfeld S."/>
            <person name="Nielsen R."/>
            <person name="Noor M.A."/>
            <person name="O'Grady P."/>
            <person name="Pachter L."/>
            <person name="Papaceit M."/>
            <person name="Parisi M.J."/>
            <person name="Parisi M."/>
            <person name="Parts L."/>
            <person name="Pedersen J.S."/>
            <person name="Pesole G."/>
            <person name="Phillippy A.M."/>
            <person name="Ponting C.P."/>
            <person name="Pop M."/>
            <person name="Porcelli D."/>
            <person name="Powell J.R."/>
            <person name="Prohaska S."/>
            <person name="Pruitt K."/>
            <person name="Puig M."/>
            <person name="Quesneville H."/>
            <person name="Ram K.R."/>
            <person name="Rand D."/>
            <person name="Rasmussen M.D."/>
            <person name="Reed L.K."/>
            <person name="Reenan R."/>
            <person name="Reily A."/>
            <person name="Remington K.A."/>
            <person name="Rieger T.T."/>
            <person name="Ritchie M.G."/>
            <person name="Robin C."/>
            <person name="Rogers Y.H."/>
            <person name="Rohde C."/>
            <person name="Rozas J."/>
            <person name="Rubenfield M.J."/>
            <person name="Ruiz A."/>
            <person name="Russo S."/>
            <person name="Salzberg S.L."/>
            <person name="Sanchez-Gracia A."/>
            <person name="Saranga D.J."/>
            <person name="Sato H."/>
            <person name="Schaeffer S.W."/>
            <person name="Schatz M.C."/>
            <person name="Schlenke T."/>
            <person name="Schwartz R."/>
            <person name="Segarra C."/>
            <person name="Singh R.S."/>
            <person name="Sirot L."/>
            <person name="Sirota M."/>
            <person name="Sisneros N.B."/>
            <person name="Smith C.D."/>
            <person name="Smith T.F."/>
            <person name="Spieth J."/>
            <person name="Stage D.E."/>
            <person name="Stark A."/>
            <person name="Stephan W."/>
            <person name="Strausberg R.L."/>
            <person name="Strempel S."/>
            <person name="Sturgill D."/>
            <person name="Sutton G."/>
            <person name="Sutton G.G."/>
            <person name="Tao W."/>
            <person name="Teichmann S."/>
            <person name="Tobari Y.N."/>
            <person name="Tomimura Y."/>
            <person name="Tsolas J.M."/>
            <person name="Valente V.L."/>
            <person name="Venter E."/>
            <person name="Venter J.C."/>
            <person name="Vicario S."/>
            <person name="Vieira F.G."/>
            <person name="Vilella A.J."/>
            <person name="Villasante A."/>
            <person name="Walenz B."/>
            <person name="Wang J."/>
            <person name="Wasserman M."/>
            <person name="Watts T."/>
            <person name="Wilson D."/>
            <person name="Wilson R.K."/>
            <person name="Wing R.A."/>
            <person name="Wolfner M.F."/>
            <person name="Wong A."/>
            <person name="Wong G.K."/>
            <person name="Wu C.I."/>
            <person name="Wu G."/>
            <person name="Yamamoto D."/>
            <person name="Yang H.P."/>
            <person name="Yang S.P."/>
            <person name="Yorke J.A."/>
            <person name="Yoshida K."/>
            <person name="Zdobnov E."/>
            <person name="Zhang P."/>
            <person name="Zhang Y."/>
            <person name="Zimin A.V."/>
            <person name="Baldwin J."/>
            <person name="Abdouelleil A."/>
            <person name="Abdulkadir J."/>
            <person name="Abebe A."/>
            <person name="Abera B."/>
            <person name="Abreu J."/>
            <person name="Acer S.C."/>
            <person name="Aftuck L."/>
            <person name="Alexander A."/>
            <person name="An P."/>
            <person name="Anderson E."/>
            <person name="Anderson S."/>
            <person name="Arachi H."/>
            <person name="Azer M."/>
            <person name="Bachantsang P."/>
            <person name="Barry A."/>
            <person name="Bayul T."/>
            <person name="Berlin A."/>
            <person name="Bessette D."/>
            <person name="Bloom T."/>
            <person name="Blye J."/>
            <person name="Boguslavskiy L."/>
            <person name="Bonnet C."/>
            <person name="Boukhgalter B."/>
            <person name="Bourzgui I."/>
            <person name="Brown A."/>
            <person name="Cahill P."/>
            <person name="Channer S."/>
            <person name="Cheshatsang Y."/>
            <person name="Chuda L."/>
            <person name="Citroen M."/>
            <person name="Collymore A."/>
            <person name="Cooke P."/>
            <person name="Costello M."/>
            <person name="D'Aco K."/>
            <person name="Daza R."/>
            <person name="De Haan G."/>
            <person name="DeGray S."/>
            <person name="DeMaso C."/>
            <person name="Dhargay N."/>
            <person name="Dooley K."/>
            <person name="Dooley E."/>
            <person name="Doricent M."/>
            <person name="Dorje P."/>
            <person name="Dorjee K."/>
            <person name="Dupes A."/>
            <person name="Elong R."/>
            <person name="Falk J."/>
            <person name="Farina A."/>
            <person name="Faro S."/>
            <person name="Ferguson D."/>
            <person name="Fisher S."/>
            <person name="Foley C.D."/>
            <person name="Franke A."/>
            <person name="Friedrich D."/>
            <person name="Gadbois L."/>
            <person name="Gearin G."/>
            <person name="Gearin C.R."/>
            <person name="Giannoukos G."/>
            <person name="Goode T."/>
            <person name="Graham J."/>
            <person name="Grandbois E."/>
            <person name="Grewal S."/>
            <person name="Gyaltsen K."/>
            <person name="Hafez N."/>
            <person name="Hagos B."/>
            <person name="Hall J."/>
            <person name="Henson C."/>
            <person name="Hollinger A."/>
            <person name="Honan T."/>
            <person name="Huard M.D."/>
            <person name="Hughes L."/>
            <person name="Hurhula B."/>
            <person name="Husby M.E."/>
            <person name="Kamat A."/>
            <person name="Kanga B."/>
            <person name="Kashin S."/>
            <person name="Khazanovich D."/>
            <person name="Kisner P."/>
            <person name="Lance K."/>
            <person name="Lara M."/>
            <person name="Lee W."/>
            <person name="Lennon N."/>
            <person name="Letendre F."/>
            <person name="LeVine R."/>
            <person name="Lipovsky A."/>
            <person name="Liu X."/>
            <person name="Liu J."/>
            <person name="Liu S."/>
            <person name="Lokyitsang T."/>
            <person name="Lokyitsang Y."/>
            <person name="Lubonja R."/>
            <person name="Lui A."/>
            <person name="MacDonald P."/>
            <person name="Magnisalis V."/>
            <person name="Maru K."/>
            <person name="Matthews C."/>
            <person name="McCusker W."/>
            <person name="McDonough S."/>
            <person name="Mehta T."/>
            <person name="Meldrim J."/>
            <person name="Meneus L."/>
            <person name="Mihai O."/>
            <person name="Mihalev A."/>
            <person name="Mihova T."/>
            <person name="Mittelman R."/>
            <person name="Mlenga V."/>
            <person name="Montmayeur A."/>
            <person name="Mulrain L."/>
            <person name="Navidi A."/>
            <person name="Naylor J."/>
            <person name="Negash T."/>
            <person name="Nguyen T."/>
            <person name="Nguyen N."/>
            <person name="Nicol R."/>
            <person name="Norbu C."/>
            <person name="Norbu N."/>
            <person name="Novod N."/>
            <person name="O'Neill B."/>
            <person name="Osman S."/>
            <person name="Markiewicz E."/>
            <person name="Oyono O.L."/>
            <person name="Patti C."/>
            <person name="Phunkhang P."/>
            <person name="Pierre F."/>
            <person name="Priest M."/>
            <person name="Raghuraman S."/>
            <person name="Rege F."/>
            <person name="Reyes R."/>
            <person name="Rise C."/>
            <person name="Rogov P."/>
            <person name="Ross K."/>
            <person name="Ryan E."/>
            <person name="Settipalli S."/>
            <person name="Shea T."/>
            <person name="Sherpa N."/>
            <person name="Shi L."/>
            <person name="Shih D."/>
            <person name="Sparrow T."/>
            <person name="Spaulding J."/>
            <person name="Stalker J."/>
            <person name="Stange-Thomann N."/>
            <person name="Stavropoulos S."/>
            <person name="Stone C."/>
            <person name="Strader C."/>
            <person name="Tesfaye S."/>
            <person name="Thomson T."/>
            <person name="Thoulutsang Y."/>
            <person name="Thoulutsang D."/>
            <person name="Topham K."/>
            <person name="Topping I."/>
            <person name="Tsamla T."/>
            <person name="Vassiliev H."/>
            <person name="Vo A."/>
            <person name="Wangchuk T."/>
            <person name="Wangdi T."/>
            <person name="Weiand M."/>
            <person name="Wilkinson J."/>
            <person name="Wilson A."/>
            <person name="Yadav S."/>
            <person name="Young G."/>
            <person name="Yu Q."/>
            <person name="Zembek L."/>
            <person name="Zhong D."/>
            <person name="Zimmer A."/>
            <person name="Zwirko Z."/>
            <person name="Jaffe D.B."/>
            <person name="Alvarez P."/>
            <person name="Brockman W."/>
            <person name="Butler J."/>
            <person name="Chin C."/>
            <person name="Gnerre S."/>
            <person name="Grabherr M."/>
            <person name="Kleber M."/>
            <person name="Mauceli E."/>
            <person name="MacCallum I."/>
        </authorList>
    </citation>
    <scope>NUCLEOTIDE SEQUENCE [LARGE SCALE GENOMIC DNA]</scope>
    <source>
        <strain evidence="9">Tucson 15010-1051.87</strain>
    </source>
</reference>
<keyword evidence="4 6" id="KW-0732">Signal</keyword>
<dbReference type="Pfam" id="PF00188">
    <property type="entry name" value="CAP"/>
    <property type="match status" value="1"/>
</dbReference>
<dbReference type="CDD" id="cd05380">
    <property type="entry name" value="CAP_euk"/>
    <property type="match status" value="1"/>
</dbReference>
<keyword evidence="3" id="KW-0964">Secreted</keyword>
<dbReference type="SUPFAM" id="SSF55797">
    <property type="entry name" value="PR-1-like"/>
    <property type="match status" value="1"/>
</dbReference>
<evidence type="ECO:0000256" key="4">
    <source>
        <dbReference type="ARBA" id="ARBA00022729"/>
    </source>
</evidence>
<dbReference type="eggNOG" id="KOG3017">
    <property type="taxonomic scope" value="Eukaryota"/>
</dbReference>
<feature type="region of interest" description="Disordered" evidence="5">
    <location>
        <begin position="241"/>
        <end position="270"/>
    </location>
</feature>
<dbReference type="Gene3D" id="3.40.33.10">
    <property type="entry name" value="CAP"/>
    <property type="match status" value="1"/>
</dbReference>
<dbReference type="PIRSF" id="PIRSF038921">
    <property type="entry name" value="P14a"/>
    <property type="match status" value="1"/>
</dbReference>
<evidence type="ECO:0000256" key="5">
    <source>
        <dbReference type="SAM" id="MobiDB-lite"/>
    </source>
</evidence>
<dbReference type="PhylomeDB" id="B4MEP1"/>
<dbReference type="InterPro" id="IPR035940">
    <property type="entry name" value="CAP_sf"/>
</dbReference>